<dbReference type="InterPro" id="IPR043926">
    <property type="entry name" value="ABCG_dom"/>
</dbReference>
<evidence type="ECO:0008006" key="10">
    <source>
        <dbReference type="Google" id="ProtNLM"/>
    </source>
</evidence>
<dbReference type="Pfam" id="PF00005">
    <property type="entry name" value="ABC_tran"/>
    <property type="match status" value="1"/>
</dbReference>
<evidence type="ECO:0000256" key="1">
    <source>
        <dbReference type="ARBA" id="ARBA00004141"/>
    </source>
</evidence>
<keyword evidence="2" id="KW-0813">Transport</keyword>
<evidence type="ECO:0000256" key="3">
    <source>
        <dbReference type="ARBA" id="ARBA00022692"/>
    </source>
</evidence>
<dbReference type="AlphaFoldDB" id="A0A813F3H1"/>
<dbReference type="PANTHER" id="PTHR48041:SF139">
    <property type="entry name" value="PROTEIN SCARLET"/>
    <property type="match status" value="1"/>
</dbReference>
<evidence type="ECO:0000256" key="5">
    <source>
        <dbReference type="ARBA" id="ARBA00023136"/>
    </source>
</evidence>
<evidence type="ECO:0000256" key="2">
    <source>
        <dbReference type="ARBA" id="ARBA00022448"/>
    </source>
</evidence>
<dbReference type="InterPro" id="IPR027417">
    <property type="entry name" value="P-loop_NTPase"/>
</dbReference>
<dbReference type="SUPFAM" id="SSF52540">
    <property type="entry name" value="P-loop containing nucleoside triphosphate hydrolases"/>
    <property type="match status" value="1"/>
</dbReference>
<dbReference type="Pfam" id="PF19055">
    <property type="entry name" value="ABC2_membrane_7"/>
    <property type="match status" value="1"/>
</dbReference>
<accession>A0A813F3H1</accession>
<feature type="domain" description="ABC transporter" evidence="6">
    <location>
        <begin position="26"/>
        <end position="122"/>
    </location>
</feature>
<dbReference type="Proteomes" id="UP000654075">
    <property type="component" value="Unassembled WGS sequence"/>
</dbReference>
<keyword evidence="4" id="KW-1133">Transmembrane helix</keyword>
<evidence type="ECO:0000256" key="4">
    <source>
        <dbReference type="ARBA" id="ARBA00022989"/>
    </source>
</evidence>
<comment type="subcellular location">
    <subcellularLocation>
        <location evidence="1">Membrane</location>
        <topology evidence="1">Multi-pass membrane protein</topology>
    </subcellularLocation>
</comment>
<gene>
    <name evidence="8" type="ORF">PGLA1383_LOCUS24980</name>
</gene>
<keyword evidence="5" id="KW-0472">Membrane</keyword>
<dbReference type="InterPro" id="IPR003439">
    <property type="entry name" value="ABC_transporter-like_ATP-bd"/>
</dbReference>
<dbReference type="EMBL" id="CAJNNV010020262">
    <property type="protein sequence ID" value="CAE8607032.1"/>
    <property type="molecule type" value="Genomic_DNA"/>
</dbReference>
<keyword evidence="3" id="KW-0812">Transmembrane</keyword>
<sequence length="337" mass="37605">MPVLGLQLPFASRRSSFEGRAVVEPVDVRSKIAYVMQDYAMPPLSTPRELLHMSAVLRRARDPAAVTQQVRELLEALRLQKCADTLVGSSLVRGISGGEKKRTSVAVELITRPRMIFLDEPLSGLDSYAAWTVVQVLRELAEHGCAVLCTMHQPSSDIFETFQEIICLAEGRVVYFGTATELISYMEQAGRPVPTHLNPADHILFQVQIMSMEDLRQFAQSWAAVENSSILPRIQQVRAAGTAPGSALQPLKRKSFGTQLAVLVRREFKATMRDRTNLVARFAVNAIMGLFVCLHVCRDRPKEQHAPRYAVAFWCNLPDYDWDDAWQLPATAVAVSV</sequence>
<dbReference type="PANTHER" id="PTHR48041">
    <property type="entry name" value="ABC TRANSPORTER G FAMILY MEMBER 28"/>
    <property type="match status" value="1"/>
</dbReference>
<proteinExistence type="predicted"/>
<feature type="domain" description="ABC transporter family G" evidence="7">
    <location>
        <begin position="152"/>
        <end position="204"/>
    </location>
</feature>
<evidence type="ECO:0000259" key="6">
    <source>
        <dbReference type="Pfam" id="PF00005"/>
    </source>
</evidence>
<keyword evidence="9" id="KW-1185">Reference proteome</keyword>
<comment type="caution">
    <text evidence="8">The sequence shown here is derived from an EMBL/GenBank/DDBJ whole genome shotgun (WGS) entry which is preliminary data.</text>
</comment>
<dbReference type="GO" id="GO:0005524">
    <property type="term" value="F:ATP binding"/>
    <property type="evidence" value="ECO:0007669"/>
    <property type="project" value="InterPro"/>
</dbReference>
<dbReference type="OMA" id="DICVETF"/>
<protein>
    <recommendedName>
        <fullName evidence="10">ATP-dependent transporter ycf16</fullName>
    </recommendedName>
</protein>
<evidence type="ECO:0000313" key="8">
    <source>
        <dbReference type="EMBL" id="CAE8607032.1"/>
    </source>
</evidence>
<reference evidence="8" key="1">
    <citation type="submission" date="2021-02" db="EMBL/GenBank/DDBJ databases">
        <authorList>
            <person name="Dougan E. K."/>
            <person name="Rhodes N."/>
            <person name="Thang M."/>
            <person name="Chan C."/>
        </authorList>
    </citation>
    <scope>NUCLEOTIDE SEQUENCE</scope>
</reference>
<evidence type="ECO:0000259" key="7">
    <source>
        <dbReference type="Pfam" id="PF19055"/>
    </source>
</evidence>
<evidence type="ECO:0000313" key="9">
    <source>
        <dbReference type="Proteomes" id="UP000654075"/>
    </source>
</evidence>
<dbReference type="InterPro" id="IPR050352">
    <property type="entry name" value="ABCG_transporters"/>
</dbReference>
<dbReference type="GO" id="GO:0016887">
    <property type="term" value="F:ATP hydrolysis activity"/>
    <property type="evidence" value="ECO:0007669"/>
    <property type="project" value="InterPro"/>
</dbReference>
<dbReference type="Gene3D" id="3.40.50.300">
    <property type="entry name" value="P-loop containing nucleotide triphosphate hydrolases"/>
    <property type="match status" value="1"/>
</dbReference>
<name>A0A813F3H1_POLGL</name>
<dbReference type="OrthoDB" id="184675at2759"/>
<dbReference type="GO" id="GO:0016020">
    <property type="term" value="C:membrane"/>
    <property type="evidence" value="ECO:0007669"/>
    <property type="project" value="UniProtKB-SubCell"/>
</dbReference>
<dbReference type="GO" id="GO:0140359">
    <property type="term" value="F:ABC-type transporter activity"/>
    <property type="evidence" value="ECO:0007669"/>
    <property type="project" value="InterPro"/>
</dbReference>
<organism evidence="8 9">
    <name type="scientific">Polarella glacialis</name>
    <name type="common">Dinoflagellate</name>
    <dbReference type="NCBI Taxonomy" id="89957"/>
    <lineage>
        <taxon>Eukaryota</taxon>
        <taxon>Sar</taxon>
        <taxon>Alveolata</taxon>
        <taxon>Dinophyceae</taxon>
        <taxon>Suessiales</taxon>
        <taxon>Suessiaceae</taxon>
        <taxon>Polarella</taxon>
    </lineage>
</organism>